<dbReference type="OMA" id="WIALFEM"/>
<feature type="signal peptide" evidence="9">
    <location>
        <begin position="1"/>
        <end position="15"/>
    </location>
</feature>
<dbReference type="GO" id="GO:0009507">
    <property type="term" value="C:chloroplast"/>
    <property type="evidence" value="ECO:0007669"/>
    <property type="project" value="UniProtKB-SubCell"/>
</dbReference>
<dbReference type="GeneID" id="20227685"/>
<name>F0YCE3_AURAN</name>
<feature type="binding site" evidence="7">
    <location>
        <position position="207"/>
    </location>
    <ligand>
        <name>chlorophyll a</name>
        <dbReference type="ChEBI" id="CHEBI:58416"/>
        <label>1</label>
    </ligand>
</feature>
<keyword evidence="6" id="KW-0934">Plastid</keyword>
<dbReference type="Pfam" id="PF00504">
    <property type="entry name" value="Chloroa_b-bind"/>
    <property type="match status" value="1"/>
</dbReference>
<dbReference type="RefSeq" id="XP_009038020.1">
    <property type="nucleotide sequence ID" value="XM_009039772.1"/>
</dbReference>
<keyword evidence="5" id="KW-0602">Photosynthesis</keyword>
<evidence type="ECO:0000313" key="10">
    <source>
        <dbReference type="EMBL" id="EGB07402.1"/>
    </source>
</evidence>
<evidence type="ECO:0000256" key="3">
    <source>
        <dbReference type="ARBA" id="ARBA00005933"/>
    </source>
</evidence>
<dbReference type="AlphaFoldDB" id="F0YCE3"/>
<feature type="binding site" evidence="7">
    <location>
        <position position="190"/>
    </location>
    <ligand>
        <name>chlorophyll a</name>
        <dbReference type="ChEBI" id="CHEBI:58416"/>
        <label>1</label>
    </ligand>
</feature>
<organism evidence="11">
    <name type="scientific">Aureococcus anophagefferens</name>
    <name type="common">Harmful bloom alga</name>
    <dbReference type="NCBI Taxonomy" id="44056"/>
    <lineage>
        <taxon>Eukaryota</taxon>
        <taxon>Sar</taxon>
        <taxon>Stramenopiles</taxon>
        <taxon>Ochrophyta</taxon>
        <taxon>Pelagophyceae</taxon>
        <taxon>Pelagomonadales</taxon>
        <taxon>Pelagomonadaceae</taxon>
        <taxon>Aureococcus</taxon>
    </lineage>
</organism>
<keyword evidence="9" id="KW-0732">Signal</keyword>
<evidence type="ECO:0000256" key="4">
    <source>
        <dbReference type="ARBA" id="ARBA00022528"/>
    </source>
</evidence>
<keyword evidence="8" id="KW-0472">Membrane</keyword>
<keyword evidence="4" id="KW-0150">Chloroplast</keyword>
<dbReference type="SUPFAM" id="SSF103511">
    <property type="entry name" value="Chlorophyll a-b binding protein"/>
    <property type="match status" value="1"/>
</dbReference>
<keyword evidence="11" id="KW-1185">Reference proteome</keyword>
<keyword evidence="7" id="KW-0157">Chromophore</keyword>
<proteinExistence type="inferred from homology"/>
<comment type="similarity">
    <text evidence="3">Belongs to the fucoxanthin chlorophyll protein family.</text>
</comment>
<dbReference type="Gene3D" id="1.10.3460.10">
    <property type="entry name" value="Chlorophyll a/b binding protein domain"/>
    <property type="match status" value="1"/>
</dbReference>
<comment type="subcellular location">
    <subcellularLocation>
        <location evidence="2">Plastid</location>
        <location evidence="2">Chloroplast</location>
    </subcellularLocation>
</comment>
<dbReference type="Proteomes" id="UP000002729">
    <property type="component" value="Unassembled WGS sequence"/>
</dbReference>
<evidence type="ECO:0000256" key="9">
    <source>
        <dbReference type="SAM" id="SignalP"/>
    </source>
</evidence>
<dbReference type="eggNOG" id="ENOG502S5ND">
    <property type="taxonomic scope" value="Eukaryota"/>
</dbReference>
<comment type="function">
    <text evidence="1">The light-harvesting complex (LHC) functions as a light receptor, it captures and delivers excitation energy to photosystems with which it is closely associated. Energy is transferred from the carotenoid and chlorophyll C (or B) to chlorophyll A and the photosynthetic reaction centers where it is used to synthesize ATP and reducing power.</text>
</comment>
<gene>
    <name evidence="10" type="primary">LHC26</name>
    <name evidence="10" type="ORF">AURANDRAFT_69840</name>
</gene>
<evidence type="ECO:0000256" key="1">
    <source>
        <dbReference type="ARBA" id="ARBA00004022"/>
    </source>
</evidence>
<dbReference type="GO" id="GO:0016020">
    <property type="term" value="C:membrane"/>
    <property type="evidence" value="ECO:0007669"/>
    <property type="project" value="InterPro"/>
</dbReference>
<dbReference type="SMR" id="F0YCE3"/>
<feature type="chain" id="PRO_5012226509" evidence="9">
    <location>
        <begin position="16"/>
        <end position="218"/>
    </location>
</feature>
<evidence type="ECO:0000256" key="2">
    <source>
        <dbReference type="ARBA" id="ARBA00004229"/>
    </source>
</evidence>
<dbReference type="EMBL" id="GL833131">
    <property type="protein sequence ID" value="EGB07402.1"/>
    <property type="molecule type" value="Genomic_DNA"/>
</dbReference>
<feature type="binding site" description="axial binding residue" evidence="7">
    <location>
        <position position="97"/>
    </location>
    <ligand>
        <name>chlorophyll b</name>
        <dbReference type="ChEBI" id="CHEBI:61721"/>
        <label>1</label>
    </ligand>
    <ligandPart>
        <name>Mg</name>
        <dbReference type="ChEBI" id="CHEBI:25107"/>
    </ligandPart>
</feature>
<feature type="binding site" evidence="7">
    <location>
        <position position="195"/>
    </location>
    <ligand>
        <name>chlorophyll a</name>
        <dbReference type="ChEBI" id="CHEBI:58416"/>
        <label>1</label>
    </ligand>
</feature>
<dbReference type="PANTHER" id="PTHR21649">
    <property type="entry name" value="CHLOROPHYLL A/B BINDING PROTEIN"/>
    <property type="match status" value="1"/>
</dbReference>
<sequence>MRAVTLLACATSVASLVVPSTKTSLTRCDAKSKSMPFLECPAALDGTLPGDVGFDPLRFTDLDWNMAEVIIPAKSISATESLPMVYWMREAELKHGRLCMLAIVGYLTVDAGIHFPGARYEGLSSLQAHDAMVASGNMGFMLLAVGVLELLSMVGVVQAAKGSGRKAGDFSWDPLYFTQGAKADFFFEAEIQHARLAMLAFSGLVTQSALLEKGFPYF</sequence>
<keyword evidence="7" id="KW-0148">Chlorophyll</keyword>
<dbReference type="GO" id="GO:0016168">
    <property type="term" value="F:chlorophyll binding"/>
    <property type="evidence" value="ECO:0007669"/>
    <property type="project" value="UniProtKB-KW"/>
</dbReference>
<feature type="transmembrane region" description="Helical" evidence="8">
    <location>
        <begin position="138"/>
        <end position="157"/>
    </location>
</feature>
<feature type="binding site" evidence="7">
    <location>
        <position position="95"/>
    </location>
    <ligand>
        <name>chlorophyll a</name>
        <dbReference type="ChEBI" id="CHEBI:58416"/>
        <label>1</label>
    </ligand>
</feature>
<keyword evidence="8" id="KW-0812">Transmembrane</keyword>
<reference evidence="10 11" key="1">
    <citation type="journal article" date="2011" name="Proc. Natl. Acad. Sci. U.S.A.">
        <title>Niche of harmful alga Aureococcus anophagefferens revealed through ecogenomics.</title>
        <authorList>
            <person name="Gobler C.J."/>
            <person name="Berry D.L."/>
            <person name="Dyhrman S.T."/>
            <person name="Wilhelm S.W."/>
            <person name="Salamov A."/>
            <person name="Lobanov A.V."/>
            <person name="Zhang Y."/>
            <person name="Collier J.L."/>
            <person name="Wurch L.L."/>
            <person name="Kustka A.B."/>
            <person name="Dill B.D."/>
            <person name="Shah M."/>
            <person name="VerBerkmoes N.C."/>
            <person name="Kuo A."/>
            <person name="Terry A."/>
            <person name="Pangilinan J."/>
            <person name="Lindquist E.A."/>
            <person name="Lucas S."/>
            <person name="Paulsen I.T."/>
            <person name="Hattenrath-Lehmann T.K."/>
            <person name="Talmage S.C."/>
            <person name="Walker E.A."/>
            <person name="Koch F."/>
            <person name="Burson A.M."/>
            <person name="Marcoval M.A."/>
            <person name="Tang Y.Z."/>
            <person name="Lecleir G.R."/>
            <person name="Coyne K.J."/>
            <person name="Berg G.M."/>
            <person name="Bertrand E.M."/>
            <person name="Saito M.A."/>
            <person name="Gladyshev V.N."/>
            <person name="Grigoriev I.V."/>
        </authorList>
    </citation>
    <scope>NUCLEOTIDE SEQUENCE [LARGE SCALE GENOMIC DNA]</scope>
    <source>
        <strain evidence="11">CCMP 1984</strain>
    </source>
</reference>
<evidence type="ECO:0000313" key="11">
    <source>
        <dbReference type="Proteomes" id="UP000002729"/>
    </source>
</evidence>
<dbReference type="InterPro" id="IPR022796">
    <property type="entry name" value="Chloroa_b-bind"/>
</dbReference>
<evidence type="ECO:0000256" key="7">
    <source>
        <dbReference type="PIRSR" id="PIRSR601344-1"/>
    </source>
</evidence>
<dbReference type="InParanoid" id="F0YCE3"/>
<dbReference type="OrthoDB" id="423598at2759"/>
<evidence type="ECO:0000256" key="5">
    <source>
        <dbReference type="ARBA" id="ARBA00022531"/>
    </source>
</evidence>
<keyword evidence="8" id="KW-1133">Transmembrane helix</keyword>
<dbReference type="GO" id="GO:0009765">
    <property type="term" value="P:photosynthesis, light harvesting"/>
    <property type="evidence" value="ECO:0007669"/>
    <property type="project" value="InterPro"/>
</dbReference>
<feature type="binding site" evidence="7">
    <location>
        <position position="92"/>
    </location>
    <ligand>
        <name>chlorophyll a</name>
        <dbReference type="ChEBI" id="CHEBI:58416"/>
        <label>1</label>
    </ligand>
</feature>
<protein>
    <submittedName>
        <fullName evidence="10">Uncharacterized protein LHC26</fullName>
    </submittedName>
</protein>
<dbReference type="KEGG" id="aaf:AURANDRAFT_69840"/>
<evidence type="ECO:0000256" key="8">
    <source>
        <dbReference type="SAM" id="Phobius"/>
    </source>
</evidence>
<evidence type="ECO:0000256" key="6">
    <source>
        <dbReference type="ARBA" id="ARBA00022640"/>
    </source>
</evidence>
<accession>F0YCE3</accession>
<dbReference type="InterPro" id="IPR001344">
    <property type="entry name" value="Chloro_AB-bd_pln"/>
</dbReference>